<evidence type="ECO:0000313" key="3">
    <source>
        <dbReference type="Proteomes" id="UP000199103"/>
    </source>
</evidence>
<proteinExistence type="predicted"/>
<dbReference type="RefSeq" id="WP_091519204.1">
    <property type="nucleotide sequence ID" value="NZ_LT629772.1"/>
</dbReference>
<dbReference type="OrthoDB" id="3822427at2"/>
<keyword evidence="1" id="KW-0472">Membrane</keyword>
<keyword evidence="3" id="KW-1185">Reference proteome</keyword>
<evidence type="ECO:0000313" key="2">
    <source>
        <dbReference type="EMBL" id="SDR96102.1"/>
    </source>
</evidence>
<protein>
    <recommendedName>
        <fullName evidence="4">EamA-like transporter family protein</fullName>
    </recommendedName>
</protein>
<feature type="transmembrane region" description="Helical" evidence="1">
    <location>
        <begin position="6"/>
        <end position="27"/>
    </location>
</feature>
<dbReference type="EMBL" id="LT629772">
    <property type="protein sequence ID" value="SDR96102.1"/>
    <property type="molecule type" value="Genomic_DNA"/>
</dbReference>
<feature type="transmembrane region" description="Helical" evidence="1">
    <location>
        <begin position="102"/>
        <end position="120"/>
    </location>
</feature>
<dbReference type="Proteomes" id="UP000199103">
    <property type="component" value="Chromosome I"/>
</dbReference>
<evidence type="ECO:0008006" key="4">
    <source>
        <dbReference type="Google" id="ProtNLM"/>
    </source>
</evidence>
<feature type="transmembrane region" description="Helical" evidence="1">
    <location>
        <begin position="72"/>
        <end position="90"/>
    </location>
</feature>
<feature type="transmembrane region" description="Helical" evidence="1">
    <location>
        <begin position="160"/>
        <end position="180"/>
    </location>
</feature>
<feature type="transmembrane region" description="Helical" evidence="1">
    <location>
        <begin position="230"/>
        <end position="252"/>
    </location>
</feature>
<feature type="transmembrane region" description="Helical" evidence="1">
    <location>
        <begin position="200"/>
        <end position="218"/>
    </location>
</feature>
<keyword evidence="1" id="KW-1133">Transmembrane helix</keyword>
<name>A0A1H1NAX1_9ACTN</name>
<dbReference type="PANTHER" id="PTHR40761">
    <property type="entry name" value="CONSERVED INTEGRAL MEMBRANE ALANINE VALINE AND LEUCINE RICH PROTEIN-RELATED"/>
    <property type="match status" value="1"/>
</dbReference>
<sequence>MQQSAVFAALASSALFATGSALQHRAAGDAPSASKRRMLRRLLTRPSWLFGALLSAGAFALHATALHLGELAVVQPVILSGIVFTVIARSGLAHRLPSRHDVTWSLITWAGLSFVVVALHPRPARPPTVSRAIAIAIIGSLLALAAVLLATAFTRGRRRALLLGGAAGVLFGLVAGLVKLTLSDNSKVVGGSLLLPDNLLGRWSLWTLLGFGAWAVLLNQRAYQTARVTMTVPILNLCQLAVGLVFGWVVFAERPAESALLMAAQGGGLIMISIGVIALARSSPDDHPTRRTADSPTVTG</sequence>
<gene>
    <name evidence="2" type="ORF">SAMN04489812_0452</name>
</gene>
<reference evidence="2 3" key="1">
    <citation type="submission" date="2016-10" db="EMBL/GenBank/DDBJ databases">
        <authorList>
            <person name="de Groot N.N."/>
        </authorList>
    </citation>
    <scope>NUCLEOTIDE SEQUENCE [LARGE SCALE GENOMIC DNA]</scope>
    <source>
        <strain evidence="2 3">DSM 21800</strain>
    </source>
</reference>
<accession>A0A1H1NAX1</accession>
<dbReference type="PANTHER" id="PTHR40761:SF1">
    <property type="entry name" value="CONSERVED INTEGRAL MEMBRANE ALANINE VALINE AND LEUCINE RICH PROTEIN-RELATED"/>
    <property type="match status" value="1"/>
</dbReference>
<feature type="transmembrane region" description="Helical" evidence="1">
    <location>
        <begin position="132"/>
        <end position="153"/>
    </location>
</feature>
<organism evidence="2 3">
    <name type="scientific">Microlunatus soli</name>
    <dbReference type="NCBI Taxonomy" id="630515"/>
    <lineage>
        <taxon>Bacteria</taxon>
        <taxon>Bacillati</taxon>
        <taxon>Actinomycetota</taxon>
        <taxon>Actinomycetes</taxon>
        <taxon>Propionibacteriales</taxon>
        <taxon>Propionibacteriaceae</taxon>
        <taxon>Microlunatus</taxon>
    </lineage>
</organism>
<evidence type="ECO:0000256" key="1">
    <source>
        <dbReference type="SAM" id="Phobius"/>
    </source>
</evidence>
<dbReference type="AlphaFoldDB" id="A0A1H1NAX1"/>
<dbReference type="STRING" id="630515.SAMN04489812_0452"/>
<dbReference type="InterPro" id="IPR037185">
    <property type="entry name" value="EmrE-like"/>
</dbReference>
<feature type="transmembrane region" description="Helical" evidence="1">
    <location>
        <begin position="48"/>
        <end position="66"/>
    </location>
</feature>
<feature type="transmembrane region" description="Helical" evidence="1">
    <location>
        <begin position="258"/>
        <end position="280"/>
    </location>
</feature>
<dbReference type="NCBIfam" id="NF038012">
    <property type="entry name" value="DMT_1"/>
    <property type="match status" value="1"/>
</dbReference>
<keyword evidence="1" id="KW-0812">Transmembrane</keyword>
<dbReference type="SUPFAM" id="SSF103481">
    <property type="entry name" value="Multidrug resistance efflux transporter EmrE"/>
    <property type="match status" value="1"/>
</dbReference>